<dbReference type="EMBL" id="FOAJ01000005">
    <property type="protein sequence ID" value="SEL13946.1"/>
    <property type="molecule type" value="Genomic_DNA"/>
</dbReference>
<reference evidence="3" key="1">
    <citation type="submission" date="2016-10" db="EMBL/GenBank/DDBJ databases">
        <authorList>
            <person name="Varghese N."/>
            <person name="Submissions S."/>
        </authorList>
    </citation>
    <scope>NUCLEOTIDE SEQUENCE [LARGE SCALE GENOMIC DNA]</scope>
    <source>
        <strain evidence="3">LMG 26416</strain>
    </source>
</reference>
<accession>A0A1H7MRH4</accession>
<dbReference type="STRING" id="416943.SAMN05445871_1369"/>
<proteinExistence type="predicted"/>
<evidence type="ECO:0000313" key="3">
    <source>
        <dbReference type="Proteomes" id="UP000199120"/>
    </source>
</evidence>
<dbReference type="Proteomes" id="UP000199120">
    <property type="component" value="Unassembled WGS sequence"/>
</dbReference>
<evidence type="ECO:0000256" key="1">
    <source>
        <dbReference type="SAM" id="MobiDB-lite"/>
    </source>
</evidence>
<gene>
    <name evidence="2" type="ORF">SAMN05192542_105145</name>
</gene>
<protein>
    <submittedName>
        <fullName evidence="2">Uncharacterized protein</fullName>
    </submittedName>
</protein>
<organism evidence="2 3">
    <name type="scientific">Paraburkholderia caballeronis</name>
    <dbReference type="NCBI Taxonomy" id="416943"/>
    <lineage>
        <taxon>Bacteria</taxon>
        <taxon>Pseudomonadati</taxon>
        <taxon>Pseudomonadota</taxon>
        <taxon>Betaproteobacteria</taxon>
        <taxon>Burkholderiales</taxon>
        <taxon>Burkholderiaceae</taxon>
        <taxon>Paraburkholderia</taxon>
    </lineage>
</organism>
<evidence type="ECO:0000313" key="2">
    <source>
        <dbReference type="EMBL" id="SEL13946.1"/>
    </source>
</evidence>
<sequence length="33" mass="3273">MDHAGDDDTPGDGFLADESAGTLHVSANDGEGV</sequence>
<keyword evidence="3" id="KW-1185">Reference proteome</keyword>
<dbReference type="AlphaFoldDB" id="A0A1H7MRH4"/>
<feature type="region of interest" description="Disordered" evidence="1">
    <location>
        <begin position="1"/>
        <end position="33"/>
    </location>
</feature>
<name>A0A1H7MRH4_9BURK</name>